<name>A0A7S3BQ37_9EUKA</name>
<sequence length="148" mass="16270">MGSTVASPLLWFFYEVAPLKRLRWLKPVTELIASEEASKEADQGPIPLVQIAKPKPASSRKGSNNRSLNEESRARKGGEGVVSWILNGIATIGITNANIEEDLSGLRFENVLETMGYEVEYYKCPIEPRSGAPSSSRSAAMNEEMNQI</sequence>
<reference evidence="2" key="1">
    <citation type="submission" date="2021-01" db="EMBL/GenBank/DDBJ databases">
        <authorList>
            <person name="Corre E."/>
            <person name="Pelletier E."/>
            <person name="Niang G."/>
            <person name="Scheremetjew M."/>
            <person name="Finn R."/>
            <person name="Kale V."/>
            <person name="Holt S."/>
            <person name="Cochrane G."/>
            <person name="Meng A."/>
            <person name="Brown T."/>
            <person name="Cohen L."/>
        </authorList>
    </citation>
    <scope>NUCLEOTIDE SEQUENCE</scope>
    <source>
        <strain evidence="2">CCMP281</strain>
    </source>
</reference>
<feature type="compositionally biased region" description="Basic and acidic residues" evidence="1">
    <location>
        <begin position="68"/>
        <end position="77"/>
    </location>
</feature>
<gene>
    <name evidence="2" type="ORF">HERI1096_LOCUS33930</name>
</gene>
<dbReference type="AlphaFoldDB" id="A0A7S3BQ37"/>
<proteinExistence type="predicted"/>
<evidence type="ECO:0000313" key="2">
    <source>
        <dbReference type="EMBL" id="CAE0141659.1"/>
    </source>
</evidence>
<feature type="compositionally biased region" description="Low complexity" evidence="1">
    <location>
        <begin position="128"/>
        <end position="140"/>
    </location>
</feature>
<accession>A0A7S3BQ37</accession>
<protein>
    <submittedName>
        <fullName evidence="2">Uncharacterized protein</fullName>
    </submittedName>
</protein>
<feature type="region of interest" description="Disordered" evidence="1">
    <location>
        <begin position="37"/>
        <end position="77"/>
    </location>
</feature>
<feature type="region of interest" description="Disordered" evidence="1">
    <location>
        <begin position="128"/>
        <end position="148"/>
    </location>
</feature>
<dbReference type="EMBL" id="HBHX01061378">
    <property type="protein sequence ID" value="CAE0141659.1"/>
    <property type="molecule type" value="Transcribed_RNA"/>
</dbReference>
<evidence type="ECO:0000256" key="1">
    <source>
        <dbReference type="SAM" id="MobiDB-lite"/>
    </source>
</evidence>
<organism evidence="2">
    <name type="scientific">Haptolina ericina</name>
    <dbReference type="NCBI Taxonomy" id="156174"/>
    <lineage>
        <taxon>Eukaryota</taxon>
        <taxon>Haptista</taxon>
        <taxon>Haptophyta</taxon>
        <taxon>Prymnesiophyceae</taxon>
        <taxon>Prymnesiales</taxon>
        <taxon>Prymnesiaceae</taxon>
        <taxon>Haptolina</taxon>
    </lineage>
</organism>